<keyword evidence="2" id="KW-1185">Reference proteome</keyword>
<name>H6NNJ3_9BACL</name>
<sequence length="585" mass="69610">MDMIVNPNDPIVRYAILEAHGFFCYYSEERLSSFTMTIDHIIPQSYKGKEEELREYKEKLGPIELNHLYNLVPATWRINLLKGDGLYKLKWAILLRAKAVEKAPNILKRIEQLRKMKHYEKHLAFITSFIANSDSPRQEFAKIAELVTNQFGPFEEKREVTKEAFLRSEQSVRLYGMLPKLYEHRGSCCLEFRSLFVSDCMITFNHETLTELLFNGLDTDFKQGKRSFVVGPHTNIPNLYYVQLGNNRFTLNENEVEELCRIIDDFAEVYLNTFRSIEEHWATLQFRYFLPQNYSVKMIRLHKELWNQMIDFSWEFDYSNGDTNWHIFNKGTDRVMVYQDHKILTELELHIGQLESDDTVWIVWRRHDNRFMSNEEGWNAEQTYTWLTQKFLLYVVYYYEYIKPKKWLERVPTFEKYSESFNLNNYIYESGYQRKQDFRQIQTVGELVQSLYDMQSFYHLSPSVSFSPKEIENIYRGLKYLLLTVELPEYSYQYIGRKMPGIDGLDCTLAGLLQYINLNIEAIEKAGRSTGSVELLFRCFIEVLKGNKAEHAINKAVVHEITSLLYTIWEKYDRIQYINRIGGYK</sequence>
<protein>
    <recommendedName>
        <fullName evidence="3">HNH nuclease domain-containing protein</fullName>
    </recommendedName>
</protein>
<dbReference type="STRING" id="1116391.PM3016_6706"/>
<dbReference type="EMBL" id="CP003235">
    <property type="protein sequence ID" value="AFC33314.1"/>
    <property type="molecule type" value="Genomic_DNA"/>
</dbReference>
<proteinExistence type="predicted"/>
<dbReference type="Proteomes" id="UP000007523">
    <property type="component" value="Chromosome"/>
</dbReference>
<organism evidence="1 2">
    <name type="scientific">Paenibacillus mucilaginosus 3016</name>
    <dbReference type="NCBI Taxonomy" id="1116391"/>
    <lineage>
        <taxon>Bacteria</taxon>
        <taxon>Bacillati</taxon>
        <taxon>Bacillota</taxon>
        <taxon>Bacilli</taxon>
        <taxon>Bacillales</taxon>
        <taxon>Paenibacillaceae</taxon>
        <taxon>Paenibacillus</taxon>
    </lineage>
</organism>
<dbReference type="CDD" id="cd00085">
    <property type="entry name" value="HNHc"/>
    <property type="match status" value="1"/>
</dbReference>
<dbReference type="InterPro" id="IPR003615">
    <property type="entry name" value="HNH_nuc"/>
</dbReference>
<evidence type="ECO:0000313" key="1">
    <source>
        <dbReference type="EMBL" id="AFC33314.1"/>
    </source>
</evidence>
<dbReference type="HOGENOM" id="CLU_468251_0_0_9"/>
<gene>
    <name evidence="1" type="ORF">PM3016_6706</name>
</gene>
<dbReference type="RefSeq" id="WP_014372359.1">
    <property type="nucleotide sequence ID" value="NC_016935.1"/>
</dbReference>
<dbReference type="Gene3D" id="1.10.30.50">
    <property type="match status" value="1"/>
</dbReference>
<dbReference type="AlphaFoldDB" id="H6NNJ3"/>
<evidence type="ECO:0008006" key="3">
    <source>
        <dbReference type="Google" id="ProtNLM"/>
    </source>
</evidence>
<dbReference type="KEGG" id="pmq:PM3016_6706"/>
<accession>H6NNJ3</accession>
<reference evidence="1 2" key="1">
    <citation type="journal article" date="2012" name="J. Bacteriol.">
        <title>Complete Genome Sequence of Paenibacillus mucilaginosus 3016, a Bacterium Functional as Microbial Fertilizer.</title>
        <authorList>
            <person name="Ma M."/>
            <person name="Wang Z."/>
            <person name="Li L."/>
            <person name="Jiang X."/>
            <person name="Guan D."/>
            <person name="Cao F."/>
            <person name="Chen H."/>
            <person name="Wang X."/>
            <person name="Shen D."/>
            <person name="Du B."/>
            <person name="Li J."/>
        </authorList>
    </citation>
    <scope>NUCLEOTIDE SEQUENCE [LARGE SCALE GENOMIC DNA]</scope>
    <source>
        <strain evidence="1 2">3016</strain>
    </source>
</reference>
<evidence type="ECO:0000313" key="2">
    <source>
        <dbReference type="Proteomes" id="UP000007523"/>
    </source>
</evidence>